<dbReference type="AlphaFoldDB" id="A0A9P6JST2"/>
<dbReference type="SUPFAM" id="SSF53474">
    <property type="entry name" value="alpha/beta-Hydrolases"/>
    <property type="match status" value="1"/>
</dbReference>
<evidence type="ECO:0000313" key="2">
    <source>
        <dbReference type="EMBL" id="KAF9531109.1"/>
    </source>
</evidence>
<dbReference type="Proteomes" id="UP000807306">
    <property type="component" value="Unassembled WGS sequence"/>
</dbReference>
<evidence type="ECO:0000313" key="3">
    <source>
        <dbReference type="Proteomes" id="UP000807306"/>
    </source>
</evidence>
<dbReference type="InterPro" id="IPR002018">
    <property type="entry name" value="CarbesteraseB"/>
</dbReference>
<organism evidence="2 3">
    <name type="scientific">Crepidotus variabilis</name>
    <dbReference type="NCBI Taxonomy" id="179855"/>
    <lineage>
        <taxon>Eukaryota</taxon>
        <taxon>Fungi</taxon>
        <taxon>Dikarya</taxon>
        <taxon>Basidiomycota</taxon>
        <taxon>Agaricomycotina</taxon>
        <taxon>Agaricomycetes</taxon>
        <taxon>Agaricomycetidae</taxon>
        <taxon>Agaricales</taxon>
        <taxon>Agaricineae</taxon>
        <taxon>Crepidotaceae</taxon>
        <taxon>Crepidotus</taxon>
    </lineage>
</organism>
<proteinExistence type="predicted"/>
<dbReference type="PROSITE" id="PS00941">
    <property type="entry name" value="CARBOXYLESTERASE_B_2"/>
    <property type="match status" value="1"/>
</dbReference>
<accession>A0A9P6JST2</accession>
<feature type="domain" description="Carboxylesterase type B" evidence="1">
    <location>
        <begin position="53"/>
        <end position="566"/>
    </location>
</feature>
<evidence type="ECO:0000259" key="1">
    <source>
        <dbReference type="Pfam" id="PF00135"/>
    </source>
</evidence>
<comment type="caution">
    <text evidence="2">The sequence shown here is derived from an EMBL/GenBank/DDBJ whole genome shotgun (WGS) entry which is preliminary data.</text>
</comment>
<name>A0A9P6JST2_9AGAR</name>
<protein>
    <submittedName>
        <fullName evidence="2">Esterase 1</fullName>
    </submittedName>
</protein>
<dbReference type="OrthoDB" id="408631at2759"/>
<sequence>MTISAGSNGYLTRHSRDFPLHHLSHFHLPDAAMMQVLLRSLLVLALSLRALAAPEVNVGSTKVTGRSLDLFQQEFFGGIPYAEPPVGSLRFQPPSPKTVSGDTFDASQYGKGCLQAQGQLDQESEDCLTVNIIRPAGVSQISKLPVLFWTYGGSFVNGNSSFYNGSGIVARSVQRGTPIIYVNFNYRLGPLGFPQGQEVSDNGVLNLGQKDQLTALQWIQGNIEAFGGDNSKVIASGESAGAIMTSIQMLNPDFSKVARGAILESGGPASTAELPGAAKQAVWQNFTGFVSSCASVALSNNTLDCLRKANSSEITTAFFKVLQVTGSTPVFDPSMDGPGGHIPDAPSNILASGNFAQIPFISGTNLDEGTLFTPTTVQFNEAAIRQLFVTIIPPQVDAATFNATFDKLLQLYPANDALGSPYGTGNETFGLPAGYKRVAAIQGDISFQSQRRSLSQIASRAGISVYSYLFTQPTPNAPPSLGVFHSSEIAYVYGKPTDTTASGLALSAAIVDYWMSFVTSLDPNDGKGSNRTQWPQYTPQNEVLLQLNANDTKTIPDTYRQEQIDFINSNPPSFRHRRALVDLRAD</sequence>
<keyword evidence="3" id="KW-1185">Reference proteome</keyword>
<gene>
    <name evidence="2" type="ORF">CPB83DRAFT_787104</name>
</gene>
<dbReference type="PANTHER" id="PTHR11559">
    <property type="entry name" value="CARBOXYLESTERASE"/>
    <property type="match status" value="1"/>
</dbReference>
<dbReference type="Pfam" id="PF00135">
    <property type="entry name" value="COesterase"/>
    <property type="match status" value="1"/>
</dbReference>
<dbReference type="InterPro" id="IPR029058">
    <property type="entry name" value="AB_hydrolase_fold"/>
</dbReference>
<dbReference type="InterPro" id="IPR019819">
    <property type="entry name" value="Carboxylesterase_B_CS"/>
</dbReference>
<dbReference type="EMBL" id="MU157836">
    <property type="protein sequence ID" value="KAF9531109.1"/>
    <property type="molecule type" value="Genomic_DNA"/>
</dbReference>
<dbReference type="Gene3D" id="3.40.50.1820">
    <property type="entry name" value="alpha/beta hydrolase"/>
    <property type="match status" value="1"/>
</dbReference>
<reference evidence="2" key="1">
    <citation type="submission" date="2020-11" db="EMBL/GenBank/DDBJ databases">
        <authorList>
            <consortium name="DOE Joint Genome Institute"/>
            <person name="Ahrendt S."/>
            <person name="Riley R."/>
            <person name="Andreopoulos W."/>
            <person name="Labutti K."/>
            <person name="Pangilinan J."/>
            <person name="Ruiz-Duenas F.J."/>
            <person name="Barrasa J.M."/>
            <person name="Sanchez-Garcia M."/>
            <person name="Camarero S."/>
            <person name="Miyauchi S."/>
            <person name="Serrano A."/>
            <person name="Linde D."/>
            <person name="Babiker R."/>
            <person name="Drula E."/>
            <person name="Ayuso-Fernandez I."/>
            <person name="Pacheco R."/>
            <person name="Padilla G."/>
            <person name="Ferreira P."/>
            <person name="Barriuso J."/>
            <person name="Kellner H."/>
            <person name="Castanera R."/>
            <person name="Alfaro M."/>
            <person name="Ramirez L."/>
            <person name="Pisabarro A.G."/>
            <person name="Kuo A."/>
            <person name="Tritt A."/>
            <person name="Lipzen A."/>
            <person name="He G."/>
            <person name="Yan M."/>
            <person name="Ng V."/>
            <person name="Cullen D."/>
            <person name="Martin F."/>
            <person name="Rosso M.-N."/>
            <person name="Henrissat B."/>
            <person name="Hibbett D."/>
            <person name="Martinez A.T."/>
            <person name="Grigoriev I.V."/>
        </authorList>
    </citation>
    <scope>NUCLEOTIDE SEQUENCE</scope>
    <source>
        <strain evidence="2">CBS 506.95</strain>
    </source>
</reference>
<dbReference type="InterPro" id="IPR050309">
    <property type="entry name" value="Type-B_Carboxylest/Lipase"/>
</dbReference>